<dbReference type="AlphaFoldDB" id="A0A8K0P9U2"/>
<evidence type="ECO:0000256" key="2">
    <source>
        <dbReference type="SAM" id="Coils"/>
    </source>
</evidence>
<name>A0A8K0P9U2_LADFU</name>
<evidence type="ECO:0000313" key="5">
    <source>
        <dbReference type="Proteomes" id="UP000792457"/>
    </source>
</evidence>
<accession>A0A8K0P9U2</accession>
<dbReference type="InterPro" id="IPR033194">
    <property type="entry name" value="MFAP1"/>
</dbReference>
<proteinExistence type="inferred from homology"/>
<dbReference type="InterPro" id="IPR009730">
    <property type="entry name" value="MFAP1_C"/>
</dbReference>
<evidence type="ECO:0000256" key="1">
    <source>
        <dbReference type="ARBA" id="ARBA00008155"/>
    </source>
</evidence>
<comment type="similarity">
    <text evidence="1">Belongs to the MFAP1 family.</text>
</comment>
<feature type="coiled-coil region" evidence="2">
    <location>
        <begin position="26"/>
        <end position="65"/>
    </location>
</feature>
<reference evidence="4" key="2">
    <citation type="submission" date="2017-10" db="EMBL/GenBank/DDBJ databases">
        <title>Ladona fulva Genome sequencing and assembly.</title>
        <authorList>
            <person name="Murali S."/>
            <person name="Richards S."/>
            <person name="Bandaranaike D."/>
            <person name="Bellair M."/>
            <person name="Blankenburg K."/>
            <person name="Chao H."/>
            <person name="Dinh H."/>
            <person name="Doddapaneni H."/>
            <person name="Dugan-Rocha S."/>
            <person name="Elkadiri S."/>
            <person name="Gnanaolivu R."/>
            <person name="Hernandez B."/>
            <person name="Skinner E."/>
            <person name="Javaid M."/>
            <person name="Lee S."/>
            <person name="Li M."/>
            <person name="Ming W."/>
            <person name="Munidasa M."/>
            <person name="Muniz J."/>
            <person name="Nguyen L."/>
            <person name="Hughes D."/>
            <person name="Osuji N."/>
            <person name="Pu L.-L."/>
            <person name="Puazo M."/>
            <person name="Qu C."/>
            <person name="Quiroz J."/>
            <person name="Raj R."/>
            <person name="Weissenberger G."/>
            <person name="Xin Y."/>
            <person name="Zou X."/>
            <person name="Han Y."/>
            <person name="Worley K."/>
            <person name="Muzny D."/>
            <person name="Gibbs R."/>
        </authorList>
    </citation>
    <scope>NUCLEOTIDE SEQUENCE</scope>
    <source>
        <strain evidence="4">Sampled in the wild</strain>
    </source>
</reference>
<dbReference type="PANTHER" id="PTHR15327">
    <property type="entry name" value="MICROFIBRIL-ASSOCIATED PROTEIN"/>
    <property type="match status" value="1"/>
</dbReference>
<feature type="domain" description="Micro-fibrillar-associated protein 1 C-terminal" evidence="3">
    <location>
        <begin position="6"/>
        <end position="213"/>
    </location>
</feature>
<evidence type="ECO:0000259" key="3">
    <source>
        <dbReference type="Pfam" id="PF06991"/>
    </source>
</evidence>
<keyword evidence="2" id="KW-0175">Coiled coil</keyword>
<dbReference type="OrthoDB" id="1111734at2759"/>
<reference evidence="4" key="1">
    <citation type="submission" date="2013-04" db="EMBL/GenBank/DDBJ databases">
        <authorList>
            <person name="Qu J."/>
            <person name="Murali S.C."/>
            <person name="Bandaranaike D."/>
            <person name="Bellair M."/>
            <person name="Blankenburg K."/>
            <person name="Chao H."/>
            <person name="Dinh H."/>
            <person name="Doddapaneni H."/>
            <person name="Downs B."/>
            <person name="Dugan-Rocha S."/>
            <person name="Elkadiri S."/>
            <person name="Gnanaolivu R.D."/>
            <person name="Hernandez B."/>
            <person name="Javaid M."/>
            <person name="Jayaseelan J.C."/>
            <person name="Lee S."/>
            <person name="Li M."/>
            <person name="Ming W."/>
            <person name="Munidasa M."/>
            <person name="Muniz J."/>
            <person name="Nguyen L."/>
            <person name="Ongeri F."/>
            <person name="Osuji N."/>
            <person name="Pu L.-L."/>
            <person name="Puazo M."/>
            <person name="Qu C."/>
            <person name="Quiroz J."/>
            <person name="Raj R."/>
            <person name="Weissenberger G."/>
            <person name="Xin Y."/>
            <person name="Zou X."/>
            <person name="Han Y."/>
            <person name="Richards S."/>
            <person name="Worley K."/>
            <person name="Muzny D."/>
            <person name="Gibbs R."/>
        </authorList>
    </citation>
    <scope>NUCLEOTIDE SEQUENCE</scope>
    <source>
        <strain evidence="4">Sampled in the wild</strain>
    </source>
</reference>
<dbReference type="EMBL" id="KZ309141">
    <property type="protein sequence ID" value="KAG8237243.1"/>
    <property type="molecule type" value="Genomic_DNA"/>
</dbReference>
<comment type="caution">
    <text evidence="4">The sequence shown here is derived from an EMBL/GenBank/DDBJ whole genome shotgun (WGS) entry which is preliminary data.</text>
</comment>
<evidence type="ECO:0000313" key="4">
    <source>
        <dbReference type="EMBL" id="KAG8237243.1"/>
    </source>
</evidence>
<dbReference type="Proteomes" id="UP000792457">
    <property type="component" value="Unassembled WGS sequence"/>
</dbReference>
<feature type="coiled-coil region" evidence="2">
    <location>
        <begin position="144"/>
        <end position="181"/>
    </location>
</feature>
<dbReference type="Pfam" id="PF06991">
    <property type="entry name" value="MFAP1"/>
    <property type="match status" value="1"/>
</dbReference>
<sequence>MFFLDSEEEETGPRLKPVFVRKRDRITILEREREAGRLRAAEAEAKKAAEERRKATLKMVEEEIRKEVNEKAGVGVLGSVAAGNLSLGAVGLNALGLAPGSGLAGGPTVGVTTVTTGEDQILASLADVDTDDGADEEAEYEAWKLRELKRIKRDRDEREQMEKERLEVERLRNMTEEERRQEIRLNPKLITNKASKGKYKFLQKYYHRGVFYLVTSAHFSVLFNKTQITCLSRLICLNFSL</sequence>
<protein>
    <recommendedName>
        <fullName evidence="3">Micro-fibrillar-associated protein 1 C-terminal domain-containing protein</fullName>
    </recommendedName>
</protein>
<gene>
    <name evidence="4" type="ORF">J437_LFUL011271</name>
</gene>
<keyword evidence="5" id="KW-1185">Reference proteome</keyword>
<organism evidence="4 5">
    <name type="scientific">Ladona fulva</name>
    <name type="common">Scarce chaser dragonfly</name>
    <name type="synonym">Libellula fulva</name>
    <dbReference type="NCBI Taxonomy" id="123851"/>
    <lineage>
        <taxon>Eukaryota</taxon>
        <taxon>Metazoa</taxon>
        <taxon>Ecdysozoa</taxon>
        <taxon>Arthropoda</taxon>
        <taxon>Hexapoda</taxon>
        <taxon>Insecta</taxon>
        <taxon>Pterygota</taxon>
        <taxon>Palaeoptera</taxon>
        <taxon>Odonata</taxon>
        <taxon>Epiprocta</taxon>
        <taxon>Anisoptera</taxon>
        <taxon>Libelluloidea</taxon>
        <taxon>Libellulidae</taxon>
        <taxon>Ladona</taxon>
    </lineage>
</organism>